<protein>
    <submittedName>
        <fullName evidence="1">Uncharacterized protein</fullName>
    </submittedName>
</protein>
<evidence type="ECO:0000313" key="1">
    <source>
        <dbReference type="EMBL" id="KKN43548.1"/>
    </source>
</evidence>
<reference evidence="1" key="1">
    <citation type="journal article" date="2015" name="Nature">
        <title>Complex archaea that bridge the gap between prokaryotes and eukaryotes.</title>
        <authorList>
            <person name="Spang A."/>
            <person name="Saw J.H."/>
            <person name="Jorgensen S.L."/>
            <person name="Zaremba-Niedzwiedzka K."/>
            <person name="Martijn J."/>
            <person name="Lind A.E."/>
            <person name="van Eijk R."/>
            <person name="Schleper C."/>
            <person name="Guy L."/>
            <person name="Ettema T.J."/>
        </authorList>
    </citation>
    <scope>NUCLEOTIDE SEQUENCE</scope>
</reference>
<comment type="caution">
    <text evidence="1">The sequence shown here is derived from an EMBL/GenBank/DDBJ whole genome shotgun (WGS) entry which is preliminary data.</text>
</comment>
<proteinExistence type="predicted"/>
<name>A0A0F9TQ91_9ZZZZ</name>
<organism evidence="1">
    <name type="scientific">marine sediment metagenome</name>
    <dbReference type="NCBI Taxonomy" id="412755"/>
    <lineage>
        <taxon>unclassified sequences</taxon>
        <taxon>metagenomes</taxon>
        <taxon>ecological metagenomes</taxon>
    </lineage>
</organism>
<dbReference type="AlphaFoldDB" id="A0A0F9TQ91"/>
<accession>A0A0F9TQ91</accession>
<sequence length="54" mass="6253">MKKVRAKTKTRTARLNQKRSRKLHKIIVVKKAKVAAKRQARIKLSLAKRGSENE</sequence>
<dbReference type="EMBL" id="LAZR01001504">
    <property type="protein sequence ID" value="KKN43548.1"/>
    <property type="molecule type" value="Genomic_DNA"/>
</dbReference>
<gene>
    <name evidence="1" type="ORF">LCGC14_0701950</name>
</gene>